<gene>
    <name evidence="1" type="ORF">HGD76_02220</name>
</gene>
<dbReference type="Proteomes" id="UP000502433">
    <property type="component" value="Chromosome"/>
</dbReference>
<reference evidence="1 2" key="2">
    <citation type="submission" date="2020-04" db="EMBL/GenBank/DDBJ databases">
        <authorList>
            <person name="Fomenkov A."/>
            <person name="Anton B.P."/>
            <person name="Roberts R.J."/>
        </authorList>
    </citation>
    <scope>NUCLEOTIDE SEQUENCE [LARGE SCALE GENOMIC DNA]</scope>
    <source>
        <strain evidence="1 2">CCAP 1403/13f</strain>
    </source>
</reference>
<reference evidence="1 2" key="1">
    <citation type="submission" date="2020-04" db="EMBL/GenBank/DDBJ databases">
        <title>Genome-Wide Identification of 5-Methylcytosine Sites in Bacterial Genomes By High-Throughput Sequencing of MspJI Restriction Fragments.</title>
        <authorList>
            <person name="Wu V."/>
        </authorList>
    </citation>
    <scope>NUCLEOTIDE SEQUENCE [LARGE SCALE GENOMIC DNA]</scope>
    <source>
        <strain evidence="1 2">CCAP 1403/13f</strain>
    </source>
</reference>
<evidence type="ECO:0000313" key="1">
    <source>
        <dbReference type="EMBL" id="QJB43220.1"/>
    </source>
</evidence>
<accession>A0A6H2BW12</accession>
<protein>
    <submittedName>
        <fullName evidence="1">Helix-turn-helix domain-containing protein</fullName>
    </submittedName>
</protein>
<name>A0A6H2BW12_DOLFA</name>
<dbReference type="KEGG" id="dfs:HGD76_02220"/>
<organism evidence="1 2">
    <name type="scientific">Dolichospermum flos-aquae CCAP 1403/13F</name>
    <dbReference type="NCBI Taxonomy" id="315271"/>
    <lineage>
        <taxon>Bacteria</taxon>
        <taxon>Bacillati</taxon>
        <taxon>Cyanobacteriota</taxon>
        <taxon>Cyanophyceae</taxon>
        <taxon>Nostocales</taxon>
        <taxon>Aphanizomenonaceae</taxon>
        <taxon>Dolichospermum</taxon>
    </lineage>
</organism>
<dbReference type="EMBL" id="CP051206">
    <property type="protein sequence ID" value="QJB43220.1"/>
    <property type="molecule type" value="Genomic_DNA"/>
</dbReference>
<dbReference type="RefSeq" id="WP_053540135.1">
    <property type="nucleotide sequence ID" value="NZ_CP051206.1"/>
</dbReference>
<sequence length="67" mass="7496">MTDTEMITVSEASLESGYTPQHIRLLIRQELIKARRAGGIWLIDASSLRNYIDRSPKPGPKSDKPDA</sequence>
<evidence type="ECO:0000313" key="2">
    <source>
        <dbReference type="Proteomes" id="UP000502433"/>
    </source>
</evidence>
<dbReference type="AlphaFoldDB" id="A0A6H2BW12"/>
<proteinExistence type="predicted"/>